<gene>
    <name evidence="1" type="ORF">ARMSODRAFT_946132</name>
</gene>
<evidence type="ECO:0000313" key="2">
    <source>
        <dbReference type="Proteomes" id="UP000218334"/>
    </source>
</evidence>
<dbReference type="Proteomes" id="UP000218334">
    <property type="component" value="Unassembled WGS sequence"/>
</dbReference>
<accession>A0A2H3AII4</accession>
<keyword evidence="2" id="KW-1185">Reference proteome</keyword>
<protein>
    <recommendedName>
        <fullName evidence="3">Heterokaryon incompatibility domain-containing protein</fullName>
    </recommendedName>
</protein>
<reference evidence="2" key="1">
    <citation type="journal article" date="2017" name="Nat. Ecol. Evol.">
        <title>Genome expansion and lineage-specific genetic innovations in the forest pathogenic fungi Armillaria.</title>
        <authorList>
            <person name="Sipos G."/>
            <person name="Prasanna A.N."/>
            <person name="Walter M.C."/>
            <person name="O'Connor E."/>
            <person name="Balint B."/>
            <person name="Krizsan K."/>
            <person name="Kiss B."/>
            <person name="Hess J."/>
            <person name="Varga T."/>
            <person name="Slot J."/>
            <person name="Riley R."/>
            <person name="Boka B."/>
            <person name="Rigling D."/>
            <person name="Barry K."/>
            <person name="Lee J."/>
            <person name="Mihaltcheva S."/>
            <person name="LaButti K."/>
            <person name="Lipzen A."/>
            <person name="Waldron R."/>
            <person name="Moloney N.M."/>
            <person name="Sperisen C."/>
            <person name="Kredics L."/>
            <person name="Vagvoelgyi C."/>
            <person name="Patrignani A."/>
            <person name="Fitzpatrick D."/>
            <person name="Nagy I."/>
            <person name="Doyle S."/>
            <person name="Anderson J.B."/>
            <person name="Grigoriev I.V."/>
            <person name="Gueldener U."/>
            <person name="Muensterkoetter M."/>
            <person name="Nagy L.G."/>
        </authorList>
    </citation>
    <scope>NUCLEOTIDE SEQUENCE [LARGE SCALE GENOMIC DNA]</scope>
    <source>
        <strain evidence="2">28-4</strain>
    </source>
</reference>
<evidence type="ECO:0008006" key="3">
    <source>
        <dbReference type="Google" id="ProtNLM"/>
    </source>
</evidence>
<dbReference type="EMBL" id="KZ293523">
    <property type="protein sequence ID" value="PBK58789.1"/>
    <property type="molecule type" value="Genomic_DNA"/>
</dbReference>
<sequence>MKKSCPPKVTISSLTEIGLNESTIPVLKQWSYTGRRVISSALADTSCADLGVHGVLEKFNMTLGTSYILGSSLFSILDSFVRDNRDFGTAYAYLRACDVYYDFPKFNIEDTLRHNEKEDRERRSGLIKDGMITLTEHASPQRLWDLYANRVVPFWVPDRGDKRMWAISHAWMDEKDRKDMWTPINGYEWPVPMPKDANLDLICIKMLNLGTEYVWLDVLCLRQMYAVREDHHEEDLRKDDLRKEEWKLDVPTIGFVYDNAKSRKNCRIVGYFSGLGRPLNFKLGDFESHRCWFNRAWTLQEIPSHESVFIIAGATGNNAMEKEVQRMFDERLRSLQHLLKFQSTLNIISEMRNRVSANPLDKIAGLVYLFQLLCAPLYDATHLEEDAWEVLVDSMESGARAELFFYYPGPGNRSKCWRPSWEQVMTHTPSWRNGWTRIGPLQISGTDSDYFIGPRIDSMYVHGLADTSDKPRQGSLFDRGMLHAAKIVANHAYLIPDGWYTLIGPMRPVAPASEWVRVNIWVVGRKRQDGKFEKVAVINIVDYEEMEWLWNQGQTRTDIHWDMTYLC</sequence>
<evidence type="ECO:0000313" key="1">
    <source>
        <dbReference type="EMBL" id="PBK58789.1"/>
    </source>
</evidence>
<name>A0A2H3AII4_9AGAR</name>
<proteinExistence type="predicted"/>
<organism evidence="1 2">
    <name type="scientific">Armillaria solidipes</name>
    <dbReference type="NCBI Taxonomy" id="1076256"/>
    <lineage>
        <taxon>Eukaryota</taxon>
        <taxon>Fungi</taxon>
        <taxon>Dikarya</taxon>
        <taxon>Basidiomycota</taxon>
        <taxon>Agaricomycotina</taxon>
        <taxon>Agaricomycetes</taxon>
        <taxon>Agaricomycetidae</taxon>
        <taxon>Agaricales</taxon>
        <taxon>Marasmiineae</taxon>
        <taxon>Physalacriaceae</taxon>
        <taxon>Armillaria</taxon>
    </lineage>
</organism>
<dbReference type="AlphaFoldDB" id="A0A2H3AII4"/>